<evidence type="ECO:0000256" key="5">
    <source>
        <dbReference type="SAM" id="MobiDB-lite"/>
    </source>
</evidence>
<name>A0A1Y6M2Y8_ZYMTR</name>
<dbReference type="GO" id="GO:0008270">
    <property type="term" value="F:zinc ion binding"/>
    <property type="evidence" value="ECO:0007669"/>
    <property type="project" value="InterPro"/>
</dbReference>
<evidence type="ECO:0000313" key="7">
    <source>
        <dbReference type="EMBL" id="SMY30110.1"/>
    </source>
</evidence>
<gene>
    <name evidence="7" type="ORF">ZT1A5_G11560</name>
</gene>
<dbReference type="GO" id="GO:0005634">
    <property type="term" value="C:nucleus"/>
    <property type="evidence" value="ECO:0007669"/>
    <property type="project" value="UniProtKB-SubCell"/>
</dbReference>
<keyword evidence="3" id="KW-0238">DNA-binding</keyword>
<feature type="region of interest" description="Disordered" evidence="5">
    <location>
        <begin position="1"/>
        <end position="23"/>
    </location>
</feature>
<evidence type="ECO:0000256" key="1">
    <source>
        <dbReference type="ARBA" id="ARBA00004123"/>
    </source>
</evidence>
<sequence>MFVLMSKKAAAKVPPPTAPAAQSSARTQNACDACRLRKSKCDGQVPCGRCKARHLVCTSSRRHPKASGPITEDHVATLQEQQRRLARAISRMATVIKQAESRGFVEDSASATDSELSTLDMADLLQRFAPDDAAEQSSSPANETALPAKKRKLQVSTESDHDMDVAMGDTPLVAKDEKDYRSIERFFASVQQHNSNINPESTGDMLMPENAGMQPSQSLPASNPPNMPLPGPGDSSAFEFHPQMVPFMDLVDWDASLEHFLHNDQYGNGSFGLDFGAGDFGVWDGTS</sequence>
<dbReference type="CDD" id="cd00067">
    <property type="entry name" value="GAL4"/>
    <property type="match status" value="1"/>
</dbReference>
<dbReference type="SMART" id="SM00066">
    <property type="entry name" value="GAL4"/>
    <property type="match status" value="1"/>
</dbReference>
<dbReference type="PROSITE" id="PS00463">
    <property type="entry name" value="ZN2_CY6_FUNGAL_1"/>
    <property type="match status" value="1"/>
</dbReference>
<keyword evidence="2" id="KW-0479">Metal-binding</keyword>
<organism evidence="7 8">
    <name type="scientific">Zymoseptoria tritici ST99CH_1A5</name>
    <dbReference type="NCBI Taxonomy" id="1276529"/>
    <lineage>
        <taxon>Eukaryota</taxon>
        <taxon>Fungi</taxon>
        <taxon>Dikarya</taxon>
        <taxon>Ascomycota</taxon>
        <taxon>Pezizomycotina</taxon>
        <taxon>Dothideomycetes</taxon>
        <taxon>Dothideomycetidae</taxon>
        <taxon>Mycosphaerellales</taxon>
        <taxon>Mycosphaerellaceae</taxon>
        <taxon>Zymoseptoria</taxon>
    </lineage>
</organism>
<dbReference type="GO" id="GO:0003677">
    <property type="term" value="F:DNA binding"/>
    <property type="evidence" value="ECO:0007669"/>
    <property type="project" value="UniProtKB-KW"/>
</dbReference>
<dbReference type="PANTHER" id="PTHR46910:SF3">
    <property type="entry name" value="HALOTOLERANCE PROTEIN 9-RELATED"/>
    <property type="match status" value="1"/>
</dbReference>
<dbReference type="PROSITE" id="PS50048">
    <property type="entry name" value="ZN2_CY6_FUNGAL_2"/>
    <property type="match status" value="1"/>
</dbReference>
<protein>
    <recommendedName>
        <fullName evidence="6">Zn(2)-C6 fungal-type domain-containing protein</fullName>
    </recommendedName>
</protein>
<reference evidence="7 8" key="1">
    <citation type="submission" date="2016-10" db="EMBL/GenBank/DDBJ databases">
        <authorList>
            <person name="Varghese N."/>
        </authorList>
    </citation>
    <scope>NUCLEOTIDE SEQUENCE [LARGE SCALE GENOMIC DNA]</scope>
</reference>
<dbReference type="Pfam" id="PF00172">
    <property type="entry name" value="Zn_clus"/>
    <property type="match status" value="1"/>
</dbReference>
<dbReference type="InterPro" id="IPR001138">
    <property type="entry name" value="Zn2Cys6_DnaBD"/>
</dbReference>
<evidence type="ECO:0000256" key="2">
    <source>
        <dbReference type="ARBA" id="ARBA00022723"/>
    </source>
</evidence>
<keyword evidence="4" id="KW-0539">Nucleus</keyword>
<dbReference type="EMBL" id="LT882689">
    <property type="protein sequence ID" value="SMY30110.1"/>
    <property type="molecule type" value="Genomic_DNA"/>
</dbReference>
<accession>A0A1Y6M2Y8</accession>
<evidence type="ECO:0000256" key="3">
    <source>
        <dbReference type="ARBA" id="ARBA00023125"/>
    </source>
</evidence>
<dbReference type="SUPFAM" id="SSF57701">
    <property type="entry name" value="Zn2/Cys6 DNA-binding domain"/>
    <property type="match status" value="1"/>
</dbReference>
<evidence type="ECO:0000259" key="6">
    <source>
        <dbReference type="PROSITE" id="PS50048"/>
    </source>
</evidence>
<feature type="region of interest" description="Disordered" evidence="5">
    <location>
        <begin position="191"/>
        <end position="224"/>
    </location>
</feature>
<proteinExistence type="predicted"/>
<feature type="region of interest" description="Disordered" evidence="5">
    <location>
        <begin position="131"/>
        <end position="165"/>
    </location>
</feature>
<feature type="domain" description="Zn(2)-C6 fungal-type" evidence="6">
    <location>
        <begin position="30"/>
        <end position="59"/>
    </location>
</feature>
<dbReference type="InterPro" id="IPR050987">
    <property type="entry name" value="AtrR-like"/>
</dbReference>
<dbReference type="Gene3D" id="4.10.240.10">
    <property type="entry name" value="Zn(2)-C6 fungal-type DNA-binding domain"/>
    <property type="match status" value="1"/>
</dbReference>
<evidence type="ECO:0000313" key="8">
    <source>
        <dbReference type="Proteomes" id="UP000215453"/>
    </source>
</evidence>
<evidence type="ECO:0000256" key="4">
    <source>
        <dbReference type="ARBA" id="ARBA00023242"/>
    </source>
</evidence>
<feature type="compositionally biased region" description="Polar residues" evidence="5">
    <location>
        <begin position="191"/>
        <end position="201"/>
    </location>
</feature>
<dbReference type="GO" id="GO:0000981">
    <property type="term" value="F:DNA-binding transcription factor activity, RNA polymerase II-specific"/>
    <property type="evidence" value="ECO:0007669"/>
    <property type="project" value="InterPro"/>
</dbReference>
<dbReference type="AlphaFoldDB" id="A0A1Y6M2Y8"/>
<dbReference type="InterPro" id="IPR036864">
    <property type="entry name" value="Zn2-C6_fun-type_DNA-bd_sf"/>
</dbReference>
<comment type="subcellular location">
    <subcellularLocation>
        <location evidence="1">Nucleus</location>
    </subcellularLocation>
</comment>
<dbReference type="PANTHER" id="PTHR46910">
    <property type="entry name" value="TRANSCRIPTION FACTOR PDR1"/>
    <property type="match status" value="1"/>
</dbReference>
<dbReference type="Proteomes" id="UP000215453">
    <property type="component" value="Chromosome 14"/>
</dbReference>